<dbReference type="KEGG" id="gfu:KM031_15405"/>
<name>A0A975P6A5_9RHOB</name>
<gene>
    <name evidence="1" type="ORF">KM031_15405</name>
</gene>
<accession>A0A975P6A5</accession>
<dbReference type="EMBL" id="CP076361">
    <property type="protein sequence ID" value="QWK90192.1"/>
    <property type="molecule type" value="Genomic_DNA"/>
</dbReference>
<protein>
    <submittedName>
        <fullName evidence="1">Uncharacterized protein</fullName>
    </submittedName>
</protein>
<keyword evidence="2" id="KW-1185">Reference proteome</keyword>
<reference evidence="1" key="1">
    <citation type="submission" date="2021-06" db="EMBL/GenBank/DDBJ databases">
        <title>Direct submission.</title>
        <authorList>
            <person name="Lee C.-S."/>
            <person name="Jin L."/>
        </authorList>
    </citation>
    <scope>NUCLEOTIDE SEQUENCE</scope>
    <source>
        <strain evidence="1">Con5</strain>
    </source>
</reference>
<dbReference type="RefSeq" id="WP_215506424.1">
    <property type="nucleotide sequence ID" value="NZ_CP076361.1"/>
</dbReference>
<proteinExistence type="predicted"/>
<dbReference type="Proteomes" id="UP000679352">
    <property type="component" value="Chromosome"/>
</dbReference>
<dbReference type="AlphaFoldDB" id="A0A975P6A5"/>
<organism evidence="1 2">
    <name type="scientific">Gemmobacter fulvus</name>
    <dbReference type="NCBI Taxonomy" id="2840474"/>
    <lineage>
        <taxon>Bacteria</taxon>
        <taxon>Pseudomonadati</taxon>
        <taxon>Pseudomonadota</taxon>
        <taxon>Alphaproteobacteria</taxon>
        <taxon>Rhodobacterales</taxon>
        <taxon>Paracoccaceae</taxon>
        <taxon>Gemmobacter</taxon>
    </lineage>
</organism>
<sequence length="87" mass="9640">MLGVVIWSCQRTGRAIIWCADHRDLAHYERPAVSATRISVEAGDLVEVVLMTERSVRRCVSMKLVEAAYMPEVAAELKGRRQAIAAA</sequence>
<evidence type="ECO:0000313" key="1">
    <source>
        <dbReference type="EMBL" id="QWK90192.1"/>
    </source>
</evidence>
<evidence type="ECO:0000313" key="2">
    <source>
        <dbReference type="Proteomes" id="UP000679352"/>
    </source>
</evidence>